<comment type="caution">
    <text evidence="1">The sequence shown here is derived from an EMBL/GenBank/DDBJ whole genome shotgun (WGS) entry which is preliminary data.</text>
</comment>
<reference evidence="1 2" key="1">
    <citation type="submission" date="2015-10" db="EMBL/GenBank/DDBJ databases">
        <title>Butyribacter intestini gen. nov., sp. nov., a butyric acid-producing bacterium of the family Lachnospiraceae isolated from the human faeces.</title>
        <authorList>
            <person name="Zou Y."/>
            <person name="Xue W."/>
            <person name="Luo G."/>
            <person name="Lv M."/>
        </authorList>
    </citation>
    <scope>NUCLEOTIDE SEQUENCE [LARGE SCALE GENOMIC DNA]</scope>
    <source>
        <strain evidence="1 2">TF01-11</strain>
    </source>
</reference>
<organism evidence="1 2">
    <name type="scientific">Butyribacter intestini</name>
    <dbReference type="NCBI Taxonomy" id="1703332"/>
    <lineage>
        <taxon>Bacteria</taxon>
        <taxon>Bacillati</taxon>
        <taxon>Bacillota</taxon>
        <taxon>Clostridia</taxon>
        <taxon>Lachnospirales</taxon>
        <taxon>Lachnospiraceae</taxon>
        <taxon>Butyribacter</taxon>
    </lineage>
</organism>
<dbReference type="Proteomes" id="UP000050833">
    <property type="component" value="Unassembled WGS sequence"/>
</dbReference>
<proteinExistence type="predicted"/>
<sequence length="61" mass="7294">MKIENDKLIVIREYKGLYSSENLLKKIIHFELESYRDCKLSLDKIPNAEICSRNTYFIPKK</sequence>
<protein>
    <submittedName>
        <fullName evidence="1">Uncharacterized protein</fullName>
    </submittedName>
</protein>
<dbReference type="RefSeq" id="WP_055946189.1">
    <property type="nucleotide sequence ID" value="NZ_JAQDCV010000003.1"/>
</dbReference>
<accession>A0AAW3JNZ5</accession>
<dbReference type="EMBL" id="LLKB01000006">
    <property type="protein sequence ID" value="KQC84442.1"/>
    <property type="molecule type" value="Genomic_DNA"/>
</dbReference>
<keyword evidence="2" id="KW-1185">Reference proteome</keyword>
<dbReference type="AlphaFoldDB" id="A0AAW3JNZ5"/>
<evidence type="ECO:0000313" key="2">
    <source>
        <dbReference type="Proteomes" id="UP000050833"/>
    </source>
</evidence>
<name>A0AAW3JNZ5_9FIRM</name>
<evidence type="ECO:0000313" key="1">
    <source>
        <dbReference type="EMBL" id="KQC84442.1"/>
    </source>
</evidence>
<gene>
    <name evidence="1" type="ORF">APZ18_14170</name>
</gene>